<dbReference type="InterPro" id="IPR050834">
    <property type="entry name" value="Glycosyltransf_2"/>
</dbReference>
<protein>
    <submittedName>
        <fullName evidence="1">Glycosyltransferase family 2 protein</fullName>
    </submittedName>
</protein>
<comment type="caution">
    <text evidence="1">The sequence shown here is derived from an EMBL/GenBank/DDBJ whole genome shotgun (WGS) entry which is preliminary data.</text>
</comment>
<dbReference type="SUPFAM" id="SSF53448">
    <property type="entry name" value="Nucleotide-diphospho-sugar transferases"/>
    <property type="match status" value="1"/>
</dbReference>
<keyword evidence="2" id="KW-1185">Reference proteome</keyword>
<dbReference type="Pfam" id="PF13641">
    <property type="entry name" value="Glyco_tranf_2_3"/>
    <property type="match status" value="1"/>
</dbReference>
<dbReference type="CDD" id="cd02525">
    <property type="entry name" value="Succinoglycan_BP_ExoA"/>
    <property type="match status" value="1"/>
</dbReference>
<dbReference type="RefSeq" id="WP_344082707.1">
    <property type="nucleotide sequence ID" value="NZ_BAAAPO010000021.1"/>
</dbReference>
<dbReference type="EMBL" id="BAAAPO010000021">
    <property type="protein sequence ID" value="GAA1789444.1"/>
    <property type="molecule type" value="Genomic_DNA"/>
</dbReference>
<dbReference type="PANTHER" id="PTHR43685">
    <property type="entry name" value="GLYCOSYLTRANSFERASE"/>
    <property type="match status" value="1"/>
</dbReference>
<organism evidence="1 2">
    <name type="scientific">Nostocoides veronense</name>
    <dbReference type="NCBI Taxonomy" id="330836"/>
    <lineage>
        <taxon>Bacteria</taxon>
        <taxon>Bacillati</taxon>
        <taxon>Actinomycetota</taxon>
        <taxon>Actinomycetes</taxon>
        <taxon>Micrococcales</taxon>
        <taxon>Intrasporangiaceae</taxon>
        <taxon>Nostocoides</taxon>
    </lineage>
</organism>
<evidence type="ECO:0000313" key="2">
    <source>
        <dbReference type="Proteomes" id="UP001499938"/>
    </source>
</evidence>
<dbReference type="Gene3D" id="3.90.550.10">
    <property type="entry name" value="Spore Coat Polysaccharide Biosynthesis Protein SpsA, Chain A"/>
    <property type="match status" value="1"/>
</dbReference>
<gene>
    <name evidence="1" type="ORF">GCM10009811_13020</name>
</gene>
<dbReference type="Proteomes" id="UP001499938">
    <property type="component" value="Unassembled WGS sequence"/>
</dbReference>
<dbReference type="InterPro" id="IPR029044">
    <property type="entry name" value="Nucleotide-diphossugar_trans"/>
</dbReference>
<accession>A0ABP4XQC6</accession>
<reference evidence="2" key="1">
    <citation type="journal article" date="2019" name="Int. J. Syst. Evol. Microbiol.">
        <title>The Global Catalogue of Microorganisms (GCM) 10K type strain sequencing project: providing services to taxonomists for standard genome sequencing and annotation.</title>
        <authorList>
            <consortium name="The Broad Institute Genomics Platform"/>
            <consortium name="The Broad Institute Genome Sequencing Center for Infectious Disease"/>
            <person name="Wu L."/>
            <person name="Ma J."/>
        </authorList>
    </citation>
    <scope>NUCLEOTIDE SEQUENCE [LARGE SCALE GENOMIC DNA]</scope>
    <source>
        <strain evidence="2">JCM 15592</strain>
    </source>
</reference>
<sequence length="343" mass="36630">MPADDSTASAPSWPFVSVIVPVLNEERHLADAVAMIGAQDYPGEFEIVLALGPSSDRTDEVAAGLAAADERVRLVPNPTGRTPNGLNAAIGASRGEIIARVDGHAEIPVDYLRTAVRVLQEQDADNVGGVMLATGRTAFERAVATAMRSKIGVGNAAFHVGGAAGEAETVYLGVFRREMLQAVGGFDEHYARAQDWEMNHRIRARGGRIWFTPDLVVTYRPRSTPKALARQYFQYGRWRHVIARHHEGSINLRYLAPPAMVLGTTAMGLLGLVWRPALMIPAAYAGAVTLGGILAGKGEPPAVRALTPAALAVMHWSWGLGYLTSPPSLAEGRMADPRTGGSL</sequence>
<proteinExistence type="predicted"/>
<dbReference type="PANTHER" id="PTHR43685:SF3">
    <property type="entry name" value="SLR2126 PROTEIN"/>
    <property type="match status" value="1"/>
</dbReference>
<evidence type="ECO:0000313" key="1">
    <source>
        <dbReference type="EMBL" id="GAA1789444.1"/>
    </source>
</evidence>
<name>A0ABP4XQC6_9MICO</name>